<comment type="catalytic activity">
    <reaction evidence="4">
        <text>apo-[citrate lyase ACP] + 2'-(5''-triphospho-alpha-D-ribosyl)-3'-dephospho-CoA = holo-[citrate lyase ACP] + diphosphate</text>
        <dbReference type="Rhea" id="RHEA:16333"/>
        <dbReference type="Rhea" id="RHEA-COMP:10157"/>
        <dbReference type="Rhea" id="RHEA-COMP:10158"/>
        <dbReference type="ChEBI" id="CHEBI:29999"/>
        <dbReference type="ChEBI" id="CHEBI:33019"/>
        <dbReference type="ChEBI" id="CHEBI:61378"/>
        <dbReference type="ChEBI" id="CHEBI:82683"/>
        <dbReference type="EC" id="2.7.7.61"/>
    </reaction>
</comment>
<protein>
    <recommendedName>
        <fullName evidence="1">citrate lyase holo-[acyl-carrier protein] synthase</fullName>
        <ecNumber evidence="1">2.7.7.61</ecNumber>
    </recommendedName>
</protein>
<evidence type="ECO:0000313" key="6">
    <source>
        <dbReference type="Proteomes" id="UP000037540"/>
    </source>
</evidence>
<accession>A0A9Q1UZH6</accession>
<dbReference type="EC" id="2.7.7.61" evidence="1"/>
<proteinExistence type="predicted"/>
<dbReference type="GO" id="GO:0050519">
    <property type="term" value="F:holo-citrate lyase synthase activity"/>
    <property type="evidence" value="ECO:0007669"/>
    <property type="project" value="UniProtKB-EC"/>
</dbReference>
<comment type="caution">
    <text evidence="5">The sequence shown here is derived from an EMBL/GenBank/DDBJ whole genome shotgun (WGS) entry which is preliminary data.</text>
</comment>
<dbReference type="EMBL" id="LGVR01000018">
    <property type="protein sequence ID" value="KOA89334.1"/>
    <property type="molecule type" value="Genomic_DNA"/>
</dbReference>
<evidence type="ECO:0000256" key="1">
    <source>
        <dbReference type="ARBA" id="ARBA00012524"/>
    </source>
</evidence>
<dbReference type="Proteomes" id="UP000037540">
    <property type="component" value="Unassembled WGS sequence"/>
</dbReference>
<dbReference type="OrthoDB" id="3196716at2"/>
<dbReference type="AlphaFoldDB" id="A0A9Q1UZH6"/>
<sequence length="168" mass="20322">MIYICEDLSESRKERMMLQDKIIKKYKMPLLSIIFNYMNEKATNEVTFNIVKCIEYIVDDMFSPYIFFHLSRESEEGYNAIFIINRDALELKKISIEIEEKHVLGKCIDIDIYDKDLKKIEREVLGYSKRRCYLCNGDMRKCIENKNHNKREIIKYAYDKYDQYMKSI</sequence>
<dbReference type="Pfam" id="PF03802">
    <property type="entry name" value="CitX"/>
    <property type="match status" value="1"/>
</dbReference>
<evidence type="ECO:0000256" key="4">
    <source>
        <dbReference type="ARBA" id="ARBA00048574"/>
    </source>
</evidence>
<name>A0A9Q1UZH6_CLOBO</name>
<evidence type="ECO:0000256" key="2">
    <source>
        <dbReference type="ARBA" id="ARBA00022679"/>
    </source>
</evidence>
<gene>
    <name evidence="5" type="ORF">ADU74_04480</name>
</gene>
<dbReference type="RefSeq" id="WP_013724482.1">
    <property type="nucleotide sequence ID" value="NZ_LGVO01000068.1"/>
</dbReference>
<keyword evidence="3" id="KW-0548">Nucleotidyltransferase</keyword>
<dbReference type="InterPro" id="IPR005551">
    <property type="entry name" value="CitX"/>
</dbReference>
<reference evidence="5 6" key="1">
    <citation type="submission" date="2015-07" db="EMBL/GenBank/DDBJ databases">
        <title>Draft genome sequences of 17 French Clostridium botulinum group III.</title>
        <authorList>
            <person name="Woudstra C."/>
            <person name="Le Marechal C."/>
            <person name="Souillard R."/>
            <person name="Bayon-Auboyer M.-H."/>
            <person name="Dessouter D."/>
            <person name="Fach P."/>
        </authorList>
    </citation>
    <scope>NUCLEOTIDE SEQUENCE [LARGE SCALE GENOMIC DNA]</scope>
    <source>
        <strain evidence="5 6">12LNRI-CD</strain>
    </source>
</reference>
<keyword evidence="2" id="KW-0808">Transferase</keyword>
<organism evidence="5 6">
    <name type="scientific">Clostridium botulinum</name>
    <dbReference type="NCBI Taxonomy" id="1491"/>
    <lineage>
        <taxon>Bacteria</taxon>
        <taxon>Bacillati</taxon>
        <taxon>Bacillota</taxon>
        <taxon>Clostridia</taxon>
        <taxon>Eubacteriales</taxon>
        <taxon>Clostridiaceae</taxon>
        <taxon>Clostridium</taxon>
    </lineage>
</organism>
<evidence type="ECO:0000313" key="5">
    <source>
        <dbReference type="EMBL" id="KOA89334.1"/>
    </source>
</evidence>
<evidence type="ECO:0000256" key="3">
    <source>
        <dbReference type="ARBA" id="ARBA00022695"/>
    </source>
</evidence>
<dbReference type="GO" id="GO:0051191">
    <property type="term" value="P:prosthetic group biosynthetic process"/>
    <property type="evidence" value="ECO:0007669"/>
    <property type="project" value="InterPro"/>
</dbReference>